<keyword evidence="7" id="KW-0347">Helicase</keyword>
<keyword evidence="5" id="KW-0547">Nucleotide-binding</keyword>
<evidence type="ECO:0000313" key="12">
    <source>
        <dbReference type="Ensembl" id="ENSMLUP00000017565.1"/>
    </source>
</evidence>
<dbReference type="CDD" id="cd22318">
    <property type="entry name" value="DNA2_N-like"/>
    <property type="match status" value="1"/>
</dbReference>
<dbReference type="GO" id="GO:0005524">
    <property type="term" value="F:ATP binding"/>
    <property type="evidence" value="ECO:0007669"/>
    <property type="project" value="UniProtKB-KW"/>
</dbReference>
<comment type="similarity">
    <text evidence="2">Belongs to the DNA2/NAM7 helicase family.</text>
</comment>
<feature type="domain" description="DNA replication factor Dna2 N-terminal" evidence="11">
    <location>
        <begin position="79"/>
        <end position="284"/>
    </location>
</feature>
<dbReference type="Pfam" id="PF08696">
    <property type="entry name" value="Dna2"/>
    <property type="match status" value="1"/>
</dbReference>
<keyword evidence="9" id="KW-0408">Iron</keyword>
<protein>
    <submittedName>
        <fullName evidence="12">DNA replication ATP-dependent helicase/nuclease DNA2-like</fullName>
    </submittedName>
</protein>
<accession>G1Q1I2</accession>
<dbReference type="PANTHER" id="PTHR36531:SF6">
    <property type="entry name" value="DNA REPLICATION ATP-DEPENDENT HELICASE_NUCLEASE DNA2"/>
    <property type="match status" value="1"/>
</dbReference>
<keyword evidence="6" id="KW-0378">Hydrolase</keyword>
<evidence type="ECO:0000256" key="1">
    <source>
        <dbReference type="ARBA" id="ARBA00001966"/>
    </source>
</evidence>
<keyword evidence="13" id="KW-1185">Reference proteome</keyword>
<evidence type="ECO:0000313" key="13">
    <source>
        <dbReference type="Proteomes" id="UP000001074"/>
    </source>
</evidence>
<dbReference type="AlphaFoldDB" id="G1Q1I2"/>
<name>G1Q1I2_MYOLU</name>
<dbReference type="eggNOG" id="KOG1805">
    <property type="taxonomic scope" value="Eukaryota"/>
</dbReference>
<keyword evidence="10" id="KW-0411">Iron-sulfur</keyword>
<evidence type="ECO:0000256" key="10">
    <source>
        <dbReference type="ARBA" id="ARBA00023014"/>
    </source>
</evidence>
<keyword evidence="3" id="KW-0540">Nuclease</keyword>
<evidence type="ECO:0000259" key="11">
    <source>
        <dbReference type="Pfam" id="PF08696"/>
    </source>
</evidence>
<dbReference type="GO" id="GO:0046872">
    <property type="term" value="F:metal ion binding"/>
    <property type="evidence" value="ECO:0007669"/>
    <property type="project" value="UniProtKB-KW"/>
</dbReference>
<organism evidence="12 13">
    <name type="scientific">Myotis lucifugus</name>
    <name type="common">Little brown bat</name>
    <dbReference type="NCBI Taxonomy" id="59463"/>
    <lineage>
        <taxon>Eukaryota</taxon>
        <taxon>Metazoa</taxon>
        <taxon>Chordata</taxon>
        <taxon>Craniata</taxon>
        <taxon>Vertebrata</taxon>
        <taxon>Euteleostomi</taxon>
        <taxon>Mammalia</taxon>
        <taxon>Eutheria</taxon>
        <taxon>Laurasiatheria</taxon>
        <taxon>Chiroptera</taxon>
        <taxon>Yangochiroptera</taxon>
        <taxon>Vespertilionidae</taxon>
        <taxon>Myotis</taxon>
    </lineage>
</organism>
<dbReference type="GO" id="GO:0051536">
    <property type="term" value="F:iron-sulfur cluster binding"/>
    <property type="evidence" value="ECO:0007669"/>
    <property type="project" value="UniProtKB-KW"/>
</dbReference>
<evidence type="ECO:0000256" key="9">
    <source>
        <dbReference type="ARBA" id="ARBA00023004"/>
    </source>
</evidence>
<gene>
    <name evidence="12" type="primary">LOC102437265</name>
</gene>
<dbReference type="GeneTree" id="ENSGT00780000122010"/>
<dbReference type="InterPro" id="IPR051827">
    <property type="entry name" value="Cas4_exonuclease"/>
</dbReference>
<evidence type="ECO:0000256" key="6">
    <source>
        <dbReference type="ARBA" id="ARBA00022801"/>
    </source>
</evidence>
<keyword evidence="8" id="KW-0067">ATP-binding</keyword>
<dbReference type="GO" id="GO:0004518">
    <property type="term" value="F:nuclease activity"/>
    <property type="evidence" value="ECO:0007669"/>
    <property type="project" value="UniProtKB-KW"/>
</dbReference>
<dbReference type="InterPro" id="IPR011604">
    <property type="entry name" value="PDDEXK-like_dom_sf"/>
</dbReference>
<dbReference type="STRING" id="59463.ENSMLUP00000017565"/>
<reference evidence="12 13" key="1">
    <citation type="journal article" date="2011" name="Nature">
        <title>A high-resolution map of human evolutionary constraint using 29 mammals.</title>
        <authorList>
            <person name="Lindblad-Toh K."/>
            <person name="Garber M."/>
            <person name="Zuk O."/>
            <person name="Lin M.F."/>
            <person name="Parker B.J."/>
            <person name="Washietl S."/>
            <person name="Kheradpour P."/>
            <person name="Ernst J."/>
            <person name="Jordan G."/>
            <person name="Mauceli E."/>
            <person name="Ward L.D."/>
            <person name="Lowe C.B."/>
            <person name="Holloway A.K."/>
            <person name="Clamp M."/>
            <person name="Gnerre S."/>
            <person name="Alfoldi J."/>
            <person name="Beal K."/>
            <person name="Chang J."/>
            <person name="Clawson H."/>
            <person name="Cuff J."/>
            <person name="Di Palma F."/>
            <person name="Fitzgerald S."/>
            <person name="Flicek P."/>
            <person name="Guttman M."/>
            <person name="Hubisz M.J."/>
            <person name="Jaffe D.B."/>
            <person name="Jungreis I."/>
            <person name="Kent W.J."/>
            <person name="Kostka D."/>
            <person name="Lara M."/>
            <person name="Martins A.L."/>
            <person name="Massingham T."/>
            <person name="Moltke I."/>
            <person name="Raney B.J."/>
            <person name="Rasmussen M.D."/>
            <person name="Robinson J."/>
            <person name="Stark A."/>
            <person name="Vilella A.J."/>
            <person name="Wen J."/>
            <person name="Xie X."/>
            <person name="Zody M.C."/>
            <person name="Baldwin J."/>
            <person name="Bloom T."/>
            <person name="Chin C.W."/>
            <person name="Heiman D."/>
            <person name="Nicol R."/>
            <person name="Nusbaum C."/>
            <person name="Young S."/>
            <person name="Wilkinson J."/>
            <person name="Worley K.C."/>
            <person name="Kovar C.L."/>
            <person name="Muzny D.M."/>
            <person name="Gibbs R.A."/>
            <person name="Cree A."/>
            <person name="Dihn H.H."/>
            <person name="Fowler G."/>
            <person name="Jhangiani S."/>
            <person name="Joshi V."/>
            <person name="Lee S."/>
            <person name="Lewis L.R."/>
            <person name="Nazareth L.V."/>
            <person name="Okwuonu G."/>
            <person name="Santibanez J."/>
            <person name="Warren W.C."/>
            <person name="Mardis E.R."/>
            <person name="Weinstock G.M."/>
            <person name="Wilson R.K."/>
            <person name="Delehaunty K."/>
            <person name="Dooling D."/>
            <person name="Fronik C."/>
            <person name="Fulton L."/>
            <person name="Fulton B."/>
            <person name="Graves T."/>
            <person name="Minx P."/>
            <person name="Sodergren E."/>
            <person name="Birney E."/>
            <person name="Margulies E.H."/>
            <person name="Herrero J."/>
            <person name="Green E.D."/>
            <person name="Haussler D."/>
            <person name="Siepel A."/>
            <person name="Goldman N."/>
            <person name="Pollard K.S."/>
            <person name="Pedersen J.S."/>
            <person name="Lander E.S."/>
            <person name="Kellis M."/>
        </authorList>
    </citation>
    <scope>NUCLEOTIDE SEQUENCE [LARGE SCALE GENOMIC DNA]</scope>
</reference>
<reference evidence="12" key="3">
    <citation type="submission" date="2025-09" db="UniProtKB">
        <authorList>
            <consortium name="Ensembl"/>
        </authorList>
    </citation>
    <scope>IDENTIFICATION</scope>
</reference>
<dbReference type="Proteomes" id="UP000001074">
    <property type="component" value="Unassembled WGS sequence"/>
</dbReference>
<dbReference type="EMBL" id="AAPE02055840">
    <property type="status" value="NOT_ANNOTATED_CDS"/>
    <property type="molecule type" value="Genomic_DNA"/>
</dbReference>
<evidence type="ECO:0000256" key="7">
    <source>
        <dbReference type="ARBA" id="ARBA00022806"/>
    </source>
</evidence>
<sequence length="356" mass="40107">PGMEQLGDLELLMEETFGEEAGPPAELLLFKKAEASSSKTVLIRGADNRYLVLAVNVVQKEEGNHEKHLIITASQSLDCKELCILRNDWCSVPVEPGDIIHLEGECTSDTWIIDEDSGYLILYPDMLISGTSVASSIRCLRRAVLSETFRGSDPATRQMLIGTVLHEVFQKAISDSFAPEKLQELAFQTVQEMRHLKEMYRLNLNQDEVKQEVEEYLPSLSKWAGDFMQKYTSTDFPQMQLSLPSDGSNNNATCNIEVIKSLDIEESIWSPRFGLKGKIDVTVGVKIHRGCKTKYKIMPLELKTGKESNSIEHRSQLVLYTLLSQERRADPEAGLLLYLKTGQMYPVPARHLDKRG</sequence>
<dbReference type="InParanoid" id="G1Q1I2"/>
<dbReference type="InterPro" id="IPR014808">
    <property type="entry name" value="DNA_replication_fac_Dna2_N"/>
</dbReference>
<keyword evidence="4" id="KW-0479">Metal-binding</keyword>
<dbReference type="HOGENOM" id="CLU_815211_0_0_1"/>
<evidence type="ECO:0000256" key="2">
    <source>
        <dbReference type="ARBA" id="ARBA00007913"/>
    </source>
</evidence>
<evidence type="ECO:0000256" key="3">
    <source>
        <dbReference type="ARBA" id="ARBA00022722"/>
    </source>
</evidence>
<dbReference type="GO" id="GO:0016787">
    <property type="term" value="F:hydrolase activity"/>
    <property type="evidence" value="ECO:0007669"/>
    <property type="project" value="UniProtKB-KW"/>
</dbReference>
<dbReference type="Gene3D" id="3.90.320.10">
    <property type="match status" value="1"/>
</dbReference>
<evidence type="ECO:0000256" key="5">
    <source>
        <dbReference type="ARBA" id="ARBA00022741"/>
    </source>
</evidence>
<evidence type="ECO:0000256" key="8">
    <source>
        <dbReference type="ARBA" id="ARBA00022840"/>
    </source>
</evidence>
<evidence type="ECO:0000256" key="4">
    <source>
        <dbReference type="ARBA" id="ARBA00022723"/>
    </source>
</evidence>
<reference evidence="12" key="2">
    <citation type="submission" date="2025-08" db="UniProtKB">
        <authorList>
            <consortium name="Ensembl"/>
        </authorList>
    </citation>
    <scope>IDENTIFICATION</scope>
</reference>
<dbReference type="EMBL" id="AAPE02055839">
    <property type="status" value="NOT_ANNOTATED_CDS"/>
    <property type="molecule type" value="Genomic_DNA"/>
</dbReference>
<dbReference type="Ensembl" id="ENSMLUT00000023806.1">
    <property type="protein sequence ID" value="ENSMLUP00000017565.1"/>
    <property type="gene ID" value="ENSMLUG00000029232.1"/>
</dbReference>
<dbReference type="OMA" id="LECICEK"/>
<comment type="cofactor">
    <cofactor evidence="1">
        <name>[4Fe-4S] cluster</name>
        <dbReference type="ChEBI" id="CHEBI:49883"/>
    </cofactor>
</comment>
<dbReference type="GO" id="GO:0004386">
    <property type="term" value="F:helicase activity"/>
    <property type="evidence" value="ECO:0007669"/>
    <property type="project" value="UniProtKB-KW"/>
</dbReference>
<dbReference type="PANTHER" id="PTHR36531">
    <property type="entry name" value="CRISPR-ASSOCIATED EXONUCLEASE CAS4"/>
    <property type="match status" value="1"/>
</dbReference>
<proteinExistence type="inferred from homology"/>